<evidence type="ECO:0000256" key="5">
    <source>
        <dbReference type="ARBA" id="ARBA00038288"/>
    </source>
</evidence>
<gene>
    <name evidence="9" type="ORF">HCN44_004572</name>
</gene>
<dbReference type="GO" id="GO:0005730">
    <property type="term" value="C:nucleolus"/>
    <property type="evidence" value="ECO:0007669"/>
    <property type="project" value="UniProtKB-SubCell"/>
</dbReference>
<evidence type="ECO:0000256" key="3">
    <source>
        <dbReference type="ARBA" id="ARBA00023242"/>
    </source>
</evidence>
<keyword evidence="10" id="KW-1185">Reference proteome</keyword>
<dbReference type="GO" id="GO:0030688">
    <property type="term" value="C:preribosome, small subunit precursor"/>
    <property type="evidence" value="ECO:0007669"/>
    <property type="project" value="TreeGrafter"/>
</dbReference>
<dbReference type="PANTHER" id="PTHR12858">
    <property type="entry name" value="RIBOSOME BIOGENESIS PROTEIN"/>
    <property type="match status" value="1"/>
</dbReference>
<evidence type="ECO:0000256" key="6">
    <source>
        <dbReference type="ARBA" id="ARBA00040070"/>
    </source>
</evidence>
<dbReference type="InterPro" id="IPR039761">
    <property type="entry name" value="Bms1/Tsr1"/>
</dbReference>
<accession>A0A834XX32</accession>
<dbReference type="GO" id="GO:0005525">
    <property type="term" value="F:GTP binding"/>
    <property type="evidence" value="ECO:0007669"/>
    <property type="project" value="TreeGrafter"/>
</dbReference>
<comment type="function">
    <text evidence="4">Required during maturation of the 40S ribosomal subunit in the nucleolus.</text>
</comment>
<dbReference type="InterPro" id="IPR030387">
    <property type="entry name" value="G_Bms1/Tsr1_dom"/>
</dbReference>
<organism evidence="9 10">
    <name type="scientific">Aphidius gifuensis</name>
    <name type="common">Parasitoid wasp</name>
    <dbReference type="NCBI Taxonomy" id="684658"/>
    <lineage>
        <taxon>Eukaryota</taxon>
        <taxon>Metazoa</taxon>
        <taxon>Ecdysozoa</taxon>
        <taxon>Arthropoda</taxon>
        <taxon>Hexapoda</taxon>
        <taxon>Insecta</taxon>
        <taxon>Pterygota</taxon>
        <taxon>Neoptera</taxon>
        <taxon>Endopterygota</taxon>
        <taxon>Hymenoptera</taxon>
        <taxon>Apocrita</taxon>
        <taxon>Ichneumonoidea</taxon>
        <taxon>Braconidae</taxon>
        <taxon>Aphidiinae</taxon>
        <taxon>Aphidius</taxon>
    </lineage>
</organism>
<dbReference type="GO" id="GO:0003924">
    <property type="term" value="F:GTPase activity"/>
    <property type="evidence" value="ECO:0007669"/>
    <property type="project" value="TreeGrafter"/>
</dbReference>
<dbReference type="PROSITE" id="PS51714">
    <property type="entry name" value="G_BMS1"/>
    <property type="match status" value="1"/>
</dbReference>
<proteinExistence type="inferred from homology"/>
<dbReference type="GO" id="GO:0000462">
    <property type="term" value="P:maturation of SSU-rRNA from tricistronic rRNA transcript (SSU-rRNA, 5.8S rRNA, LSU-rRNA)"/>
    <property type="evidence" value="ECO:0007669"/>
    <property type="project" value="TreeGrafter"/>
</dbReference>
<feature type="compositionally biased region" description="Acidic residues" evidence="7">
    <location>
        <begin position="405"/>
        <end position="423"/>
    </location>
</feature>
<name>A0A834XX32_APHGI</name>
<dbReference type="GO" id="GO:0034511">
    <property type="term" value="F:U3 snoRNA binding"/>
    <property type="evidence" value="ECO:0007669"/>
    <property type="project" value="TreeGrafter"/>
</dbReference>
<dbReference type="GO" id="GO:0000479">
    <property type="term" value="P:endonucleolytic cleavage of tricistronic rRNA transcript (SSU-rRNA, 5.8S rRNA, LSU-rRNA)"/>
    <property type="evidence" value="ECO:0007669"/>
    <property type="project" value="TreeGrafter"/>
</dbReference>
<evidence type="ECO:0000256" key="4">
    <source>
        <dbReference type="ARBA" id="ARBA00037087"/>
    </source>
</evidence>
<keyword evidence="2" id="KW-0690">Ribosome biogenesis</keyword>
<reference evidence="9 10" key="1">
    <citation type="submission" date="2020-08" db="EMBL/GenBank/DDBJ databases">
        <title>Aphidius gifuensis genome sequencing and assembly.</title>
        <authorList>
            <person name="Du Z."/>
        </authorList>
    </citation>
    <scope>NUCLEOTIDE SEQUENCE [LARGE SCALE GENOMIC DNA]</scope>
    <source>
        <strain evidence="9">YNYX2018</strain>
        <tissue evidence="9">Adults</tissue>
    </source>
</reference>
<sequence length="810" mass="93089">MGTDKVAHRPSALKQTNKPHKTGSHRSKGAISAQTCGKTSTKAASKKLRKEQGKEVRRLQNKQLREKKREEVFARKRNLCGSLAPPILITIVPLQEDFDIKKVLSLLTECDETAYICHSPQGITHISIPRFKQRLSILVPPIGNTFATLDAIKVSTTVLFVTSVVDINNSYRSDIIDDWGREIFESSIAQGLPTSIVAVTGLETIPLKKRHEIKQQTQDIITKLIPDEKIIPLDKQTDALNLLRKAGNQKQKNIIFRTKRPYLLAEKVKYTSDNDDSNNGTLEISGYVRGMPLSVNGLIHIPGFGDYQMSQIDKLNDPYPLDKSNKSTTNDVHMKDLNDDQKVLDIADPNKQESLEMENVSDPMDAEQTWPDELDMAEAGPLKKDKKILKVVPKGTSEYQASWIPDEDGVEIEDDDDDYDDNNSQDGRMSIIEEQDEDTDDDEGDNDNDEFETMTVSEAPPDEQRYDQEIDFYEEREAIAKLKEAKLDEQYPDEIDTPQDQLAKIRFQKYRGLESFRTSPWDPKENLPFDYSRIFQFQNFDRTRRRVFKEIDNKHADDDDDKYAKHGMYITIHVKNVKQELFNAFCTLNERPLIVFGLLLNEQKMSLLNVTLKRTMTNDEPIKSKERLIFQCGFRRFSTCPVFSQHTSLKKHKYVRYFQNDDTVVASMYGQIIYPPCQVLCYKENKDGSLNLIAKGNVLSADPNRLLIKRVVLSGHPFKVNKHSAVIRFMFFNRDDINAFKPVKLRTKYGRRGHIKEPLGTHGHMKCVFDGQLKSQDTVHMNLYKRVYPKWTYEPCLLTNETTDHSTMET</sequence>
<evidence type="ECO:0000256" key="2">
    <source>
        <dbReference type="ARBA" id="ARBA00022517"/>
    </source>
</evidence>
<dbReference type="InterPro" id="IPR007034">
    <property type="entry name" value="BMS1_TSR1_C"/>
</dbReference>
<dbReference type="Pfam" id="PF22298">
    <property type="entry name" value="Tsr1_G-like"/>
    <property type="match status" value="1"/>
</dbReference>
<dbReference type="AlphaFoldDB" id="A0A834XX32"/>
<comment type="caution">
    <text evidence="9">The sequence shown here is derived from an EMBL/GenBank/DDBJ whole genome shotgun (WGS) entry which is preliminary data.</text>
</comment>
<protein>
    <recommendedName>
        <fullName evidence="6">Pre-rRNA-processing protein TSR1 homolog</fullName>
    </recommendedName>
</protein>
<feature type="compositionally biased region" description="Basic residues" evidence="7">
    <location>
        <begin position="17"/>
        <end position="28"/>
    </location>
</feature>
<dbReference type="InterPro" id="IPR012948">
    <property type="entry name" value="AARP2CN"/>
</dbReference>
<feature type="compositionally biased region" description="Acidic residues" evidence="7">
    <location>
        <begin position="433"/>
        <end position="452"/>
    </location>
</feature>
<dbReference type="Pfam" id="PF08142">
    <property type="entry name" value="AARP2CN"/>
    <property type="match status" value="1"/>
</dbReference>
<dbReference type="PANTHER" id="PTHR12858:SF1">
    <property type="entry name" value="PRE-RRNA-PROCESSING PROTEIN TSR1 HOMOLOG"/>
    <property type="match status" value="1"/>
</dbReference>
<evidence type="ECO:0000259" key="8">
    <source>
        <dbReference type="PROSITE" id="PS51714"/>
    </source>
</evidence>
<comment type="subcellular location">
    <subcellularLocation>
        <location evidence="1">Nucleus</location>
        <location evidence="1">Nucleolus</location>
    </subcellularLocation>
</comment>
<dbReference type="Proteomes" id="UP000639338">
    <property type="component" value="Unassembled WGS sequence"/>
</dbReference>
<dbReference type="Pfam" id="PF04950">
    <property type="entry name" value="RIBIOP_C"/>
    <property type="match status" value="1"/>
</dbReference>
<feature type="domain" description="Bms1-type G" evidence="8">
    <location>
        <begin position="85"/>
        <end position="252"/>
    </location>
</feature>
<feature type="region of interest" description="Disordered" evidence="7">
    <location>
        <begin position="1"/>
        <end position="57"/>
    </location>
</feature>
<dbReference type="EMBL" id="JACMRX010000002">
    <property type="protein sequence ID" value="KAF7995100.1"/>
    <property type="molecule type" value="Genomic_DNA"/>
</dbReference>
<keyword evidence="3" id="KW-0539">Nucleus</keyword>
<dbReference type="SMART" id="SM00785">
    <property type="entry name" value="AARP2CN"/>
    <property type="match status" value="1"/>
</dbReference>
<evidence type="ECO:0000256" key="1">
    <source>
        <dbReference type="ARBA" id="ARBA00004604"/>
    </source>
</evidence>
<feature type="region of interest" description="Disordered" evidence="7">
    <location>
        <begin position="400"/>
        <end position="463"/>
    </location>
</feature>
<dbReference type="OrthoDB" id="119302at2759"/>
<feature type="compositionally biased region" description="Polar residues" evidence="7">
    <location>
        <begin position="32"/>
        <end position="43"/>
    </location>
</feature>
<dbReference type="SMART" id="SM01362">
    <property type="entry name" value="DUF663"/>
    <property type="match status" value="1"/>
</dbReference>
<evidence type="ECO:0000256" key="7">
    <source>
        <dbReference type="SAM" id="MobiDB-lite"/>
    </source>
</evidence>
<evidence type="ECO:0000313" key="10">
    <source>
        <dbReference type="Proteomes" id="UP000639338"/>
    </source>
</evidence>
<evidence type="ECO:0000313" key="9">
    <source>
        <dbReference type="EMBL" id="KAF7995100.1"/>
    </source>
</evidence>
<comment type="similarity">
    <text evidence="5">Belongs to the TRAFAC class translation factor GTPase superfamily. Bms1-like GTPase family. TSR1 subfamily.</text>
</comment>